<dbReference type="InterPro" id="IPR055280">
    <property type="entry name" value="TIC32"/>
</dbReference>
<organism evidence="2 3">
    <name type="scientific">Dioscorea zingiberensis</name>
    <dbReference type="NCBI Taxonomy" id="325984"/>
    <lineage>
        <taxon>Eukaryota</taxon>
        <taxon>Viridiplantae</taxon>
        <taxon>Streptophyta</taxon>
        <taxon>Embryophyta</taxon>
        <taxon>Tracheophyta</taxon>
        <taxon>Spermatophyta</taxon>
        <taxon>Magnoliopsida</taxon>
        <taxon>Liliopsida</taxon>
        <taxon>Dioscoreales</taxon>
        <taxon>Dioscoreaceae</taxon>
        <taxon>Dioscorea</taxon>
    </lineage>
</organism>
<dbReference type="PANTHER" id="PTHR48476">
    <property type="entry name" value="SHORT-CHAIN DEHYDROGENASE TIC 32, CHLOROPLASTIC-LIKE"/>
    <property type="match status" value="1"/>
</dbReference>
<keyword evidence="3" id="KW-1185">Reference proteome</keyword>
<dbReference type="OrthoDB" id="191139at2759"/>
<dbReference type="Proteomes" id="UP001085076">
    <property type="component" value="Miscellaneous, Linkage group lg06"/>
</dbReference>
<gene>
    <name evidence="2" type="ORF">J5N97_023046</name>
</gene>
<dbReference type="PANTHER" id="PTHR48476:SF1">
    <property type="entry name" value="SHORT-CHAIN DEHYDROGENASE TIC 32, CHLOROPLASTIC-LIKE"/>
    <property type="match status" value="1"/>
</dbReference>
<name>A0A9D5CBW9_9LILI</name>
<dbReference type="EMBL" id="JAGGNH010000006">
    <property type="protein sequence ID" value="KAJ0970169.1"/>
    <property type="molecule type" value="Genomic_DNA"/>
</dbReference>
<evidence type="ECO:0000313" key="2">
    <source>
        <dbReference type="EMBL" id="KAJ0970169.1"/>
    </source>
</evidence>
<evidence type="ECO:0008006" key="4">
    <source>
        <dbReference type="Google" id="ProtNLM"/>
    </source>
</evidence>
<sequence>MWPFRRKGASGFSASSTAEQVTEGIDGTGLTAIVTGASSGIGTETVRVLALRGVHVVMGVRNVAAGNNVRKEIVKEIPTANIEVLEVDLSSKASVRKFASEFASLNLPLNILINNAGVMAPPFSLSSDGMELQFATNHIGHFLLTHLLLEKIKNTSRQSHIEGRIVNVSSEAHRLTYQEGIRFDKINDESSYHNWLAYGQSKLANILHANELSRQFKEADVKVTANSLHPGVIVTNLMRHHVILNAIFTSVGRLVLKNVQQGAATTCYVALNPQVKGLTGKYFSNSNLATPTNKATDEELSKKFWDFSMNLISD</sequence>
<reference evidence="2" key="1">
    <citation type="submission" date="2021-03" db="EMBL/GenBank/DDBJ databases">
        <authorList>
            <person name="Li Z."/>
            <person name="Yang C."/>
        </authorList>
    </citation>
    <scope>NUCLEOTIDE SEQUENCE</scope>
    <source>
        <strain evidence="2">Dzin_1.0</strain>
        <tissue evidence="2">Leaf</tissue>
    </source>
</reference>
<accession>A0A9D5CBW9</accession>
<dbReference type="PRINTS" id="PR00081">
    <property type="entry name" value="GDHRDH"/>
</dbReference>
<dbReference type="InterPro" id="IPR002347">
    <property type="entry name" value="SDR_fam"/>
</dbReference>
<proteinExistence type="inferred from homology"/>
<dbReference type="InterPro" id="IPR036291">
    <property type="entry name" value="NAD(P)-bd_dom_sf"/>
</dbReference>
<dbReference type="CDD" id="cd05327">
    <property type="entry name" value="retinol-DH_like_SDR_c_like"/>
    <property type="match status" value="1"/>
</dbReference>
<dbReference type="Gene3D" id="3.40.50.720">
    <property type="entry name" value="NAD(P)-binding Rossmann-like Domain"/>
    <property type="match status" value="1"/>
</dbReference>
<comment type="similarity">
    <text evidence="1">Belongs to the short-chain dehydrogenases/reductases (SDR) family.</text>
</comment>
<evidence type="ECO:0000256" key="1">
    <source>
        <dbReference type="RuleBase" id="RU000363"/>
    </source>
</evidence>
<reference evidence="2" key="2">
    <citation type="journal article" date="2022" name="Hortic Res">
        <title>The genome of Dioscorea zingiberensis sheds light on the biosynthesis, origin and evolution of the medicinally important diosgenin saponins.</title>
        <authorList>
            <person name="Li Y."/>
            <person name="Tan C."/>
            <person name="Li Z."/>
            <person name="Guo J."/>
            <person name="Li S."/>
            <person name="Chen X."/>
            <person name="Wang C."/>
            <person name="Dai X."/>
            <person name="Yang H."/>
            <person name="Song W."/>
            <person name="Hou L."/>
            <person name="Xu J."/>
            <person name="Tong Z."/>
            <person name="Xu A."/>
            <person name="Yuan X."/>
            <person name="Wang W."/>
            <person name="Yang Q."/>
            <person name="Chen L."/>
            <person name="Sun Z."/>
            <person name="Wang K."/>
            <person name="Pan B."/>
            <person name="Chen J."/>
            <person name="Bao Y."/>
            <person name="Liu F."/>
            <person name="Qi X."/>
            <person name="Gang D.R."/>
            <person name="Wen J."/>
            <person name="Li J."/>
        </authorList>
    </citation>
    <scope>NUCLEOTIDE SEQUENCE</scope>
    <source>
        <strain evidence="2">Dzin_1.0</strain>
    </source>
</reference>
<comment type="caution">
    <text evidence="2">The sequence shown here is derived from an EMBL/GenBank/DDBJ whole genome shotgun (WGS) entry which is preliminary data.</text>
</comment>
<dbReference type="Pfam" id="PF00106">
    <property type="entry name" value="adh_short"/>
    <property type="match status" value="1"/>
</dbReference>
<evidence type="ECO:0000313" key="3">
    <source>
        <dbReference type="Proteomes" id="UP001085076"/>
    </source>
</evidence>
<dbReference type="PRINTS" id="PR00080">
    <property type="entry name" value="SDRFAMILY"/>
</dbReference>
<dbReference type="SUPFAM" id="SSF51735">
    <property type="entry name" value="NAD(P)-binding Rossmann-fold domains"/>
    <property type="match status" value="1"/>
</dbReference>
<protein>
    <recommendedName>
        <fullName evidence="4">Short-chain dehydrogenase TIC 32, chloroplastic</fullName>
    </recommendedName>
</protein>
<dbReference type="AlphaFoldDB" id="A0A9D5CBW9"/>